<name>A0AAE1FVK7_PETCI</name>
<evidence type="ECO:0000256" key="1">
    <source>
        <dbReference type="SAM" id="MobiDB-lite"/>
    </source>
</evidence>
<keyword evidence="3" id="KW-1185">Reference proteome</keyword>
<dbReference type="Proteomes" id="UP001286313">
    <property type="component" value="Unassembled WGS sequence"/>
</dbReference>
<organism evidence="2 3">
    <name type="scientific">Petrolisthes cinctipes</name>
    <name type="common">Flat porcelain crab</name>
    <dbReference type="NCBI Taxonomy" id="88211"/>
    <lineage>
        <taxon>Eukaryota</taxon>
        <taxon>Metazoa</taxon>
        <taxon>Ecdysozoa</taxon>
        <taxon>Arthropoda</taxon>
        <taxon>Crustacea</taxon>
        <taxon>Multicrustacea</taxon>
        <taxon>Malacostraca</taxon>
        <taxon>Eumalacostraca</taxon>
        <taxon>Eucarida</taxon>
        <taxon>Decapoda</taxon>
        <taxon>Pleocyemata</taxon>
        <taxon>Anomura</taxon>
        <taxon>Galatheoidea</taxon>
        <taxon>Porcellanidae</taxon>
        <taxon>Petrolisthes</taxon>
    </lineage>
</organism>
<proteinExistence type="predicted"/>
<feature type="compositionally biased region" description="Basic and acidic residues" evidence="1">
    <location>
        <begin position="66"/>
        <end position="85"/>
    </location>
</feature>
<evidence type="ECO:0000313" key="3">
    <source>
        <dbReference type="Proteomes" id="UP001286313"/>
    </source>
</evidence>
<dbReference type="AlphaFoldDB" id="A0AAE1FVK7"/>
<sequence>MDYWASACRQKTSSSAGNAELGAGATESGLLQETCAPHAPAHFRSFFGSVSLQEERDLPTPNLQKTKRDNVRVEYGDASQDETRLARQHRRTAQVALQGLS</sequence>
<protein>
    <submittedName>
        <fullName evidence="2">Uncharacterized protein</fullName>
    </submittedName>
</protein>
<reference evidence="2" key="1">
    <citation type="submission" date="2023-10" db="EMBL/GenBank/DDBJ databases">
        <title>Genome assemblies of two species of porcelain crab, Petrolisthes cinctipes and Petrolisthes manimaculis (Anomura: Porcellanidae).</title>
        <authorList>
            <person name="Angst P."/>
        </authorList>
    </citation>
    <scope>NUCLEOTIDE SEQUENCE</scope>
    <source>
        <strain evidence="2">PB745_01</strain>
        <tissue evidence="2">Gill</tissue>
    </source>
</reference>
<comment type="caution">
    <text evidence="2">The sequence shown here is derived from an EMBL/GenBank/DDBJ whole genome shotgun (WGS) entry which is preliminary data.</text>
</comment>
<feature type="region of interest" description="Disordered" evidence="1">
    <location>
        <begin position="54"/>
        <end position="101"/>
    </location>
</feature>
<feature type="region of interest" description="Disordered" evidence="1">
    <location>
        <begin position="1"/>
        <end position="21"/>
    </location>
</feature>
<evidence type="ECO:0000313" key="2">
    <source>
        <dbReference type="EMBL" id="KAK3881235.1"/>
    </source>
</evidence>
<accession>A0AAE1FVK7</accession>
<dbReference type="EMBL" id="JAWQEG010001243">
    <property type="protein sequence ID" value="KAK3881235.1"/>
    <property type="molecule type" value="Genomic_DNA"/>
</dbReference>
<gene>
    <name evidence="2" type="ORF">Pcinc_014317</name>
</gene>